<evidence type="ECO:0000313" key="2">
    <source>
        <dbReference type="EMBL" id="CAA7031899.1"/>
    </source>
</evidence>
<organism evidence="2 3">
    <name type="scientific">Microthlaspi erraticum</name>
    <dbReference type="NCBI Taxonomy" id="1685480"/>
    <lineage>
        <taxon>Eukaryota</taxon>
        <taxon>Viridiplantae</taxon>
        <taxon>Streptophyta</taxon>
        <taxon>Embryophyta</taxon>
        <taxon>Tracheophyta</taxon>
        <taxon>Spermatophyta</taxon>
        <taxon>Magnoliopsida</taxon>
        <taxon>eudicotyledons</taxon>
        <taxon>Gunneridae</taxon>
        <taxon>Pentapetalae</taxon>
        <taxon>rosids</taxon>
        <taxon>malvids</taxon>
        <taxon>Brassicales</taxon>
        <taxon>Brassicaceae</taxon>
        <taxon>Coluteocarpeae</taxon>
        <taxon>Microthlaspi</taxon>
    </lineage>
</organism>
<protein>
    <submittedName>
        <fullName evidence="2">Uncharacterized protein</fullName>
    </submittedName>
</protein>
<reference evidence="2" key="1">
    <citation type="submission" date="2020-01" db="EMBL/GenBank/DDBJ databases">
        <authorList>
            <person name="Mishra B."/>
        </authorList>
    </citation>
    <scope>NUCLEOTIDE SEQUENCE [LARGE SCALE GENOMIC DNA]</scope>
</reference>
<gene>
    <name evidence="2" type="ORF">MERR_LOCUS19134</name>
</gene>
<accession>A0A6D2J3H4</accession>
<comment type="caution">
    <text evidence="2">The sequence shown here is derived from an EMBL/GenBank/DDBJ whole genome shotgun (WGS) entry which is preliminary data.</text>
</comment>
<feature type="compositionally biased region" description="Polar residues" evidence="1">
    <location>
        <begin position="394"/>
        <end position="419"/>
    </location>
</feature>
<feature type="compositionally biased region" description="Gly residues" evidence="1">
    <location>
        <begin position="423"/>
        <end position="432"/>
    </location>
</feature>
<feature type="compositionally biased region" description="Acidic residues" evidence="1">
    <location>
        <begin position="287"/>
        <end position="297"/>
    </location>
</feature>
<dbReference type="AlphaFoldDB" id="A0A6D2J3H4"/>
<dbReference type="Proteomes" id="UP000467841">
    <property type="component" value="Unassembled WGS sequence"/>
</dbReference>
<feature type="region of interest" description="Disordered" evidence="1">
    <location>
        <begin position="183"/>
        <end position="237"/>
    </location>
</feature>
<feature type="region of interest" description="Disordered" evidence="1">
    <location>
        <begin position="283"/>
        <end position="304"/>
    </location>
</feature>
<dbReference type="EMBL" id="CACVBM020001113">
    <property type="protein sequence ID" value="CAA7031899.1"/>
    <property type="molecule type" value="Genomic_DNA"/>
</dbReference>
<feature type="compositionally biased region" description="Polar residues" evidence="1">
    <location>
        <begin position="202"/>
        <end position="211"/>
    </location>
</feature>
<proteinExistence type="predicted"/>
<evidence type="ECO:0000256" key="1">
    <source>
        <dbReference type="SAM" id="MobiDB-lite"/>
    </source>
</evidence>
<feature type="region of interest" description="Disordered" evidence="1">
    <location>
        <begin position="381"/>
        <end position="439"/>
    </location>
</feature>
<name>A0A6D2J3H4_9BRAS</name>
<sequence>MSRVVTFQDGMSIEELKNNVFREFFPDGVCAMYVDLRYWPPNTNELATGITTPPVMVTSAPSISYFCQHHNVKRSMNLFATFVKRPMSTPFSDVGLPPDGYTTPKPSMKRSRFSDDIGGDGRFGLGIGNSADNGSSVGSRKPPADFDDDVLVRHMERVENVLGSGSHTKKDLYELNTYSEKSVQDSMDDISSGIGTRDNRFDNPNPSSGGSVLNDVDKTASGPARQDFTFDPPYTRPETRVQESLDEIMGHGKEHGYNSATPHTRSGNPVQDAVDELIQELSGNDYNSDDLNTDDEDNGHQDWDSFDVRPLGIDEEFWEPLVDEVYGGSDAPDFMCDQDGPPMDVPLMVYRCSTNDAFDHTVVAGGDGGVWKTEIIRGASTSSGPCGTHHDGTNSDTPSSFGQPFMFSASNETSDSQFTMDGGNAGLTGNGGHSRSSAQTNTAEQLIYNNLFSRSFVLRPPI</sequence>
<evidence type="ECO:0000313" key="3">
    <source>
        <dbReference type="Proteomes" id="UP000467841"/>
    </source>
</evidence>
<keyword evidence="3" id="KW-1185">Reference proteome</keyword>
<dbReference type="OrthoDB" id="1938144at2759"/>